<dbReference type="InterPro" id="IPR051289">
    <property type="entry name" value="LAGLIDADG_Endonuclease"/>
</dbReference>
<reference evidence="2" key="1">
    <citation type="journal article" date="2018" name="BMC Evol. Biol.">
        <title>The linear mitochondrial genome of the quarantine chytrid Synchytrium endobioticum; insights into the evolution and recent history of an obligate biotrophic plant pathogen.</title>
        <authorList>
            <person name="van de Vossenberg B.T.L.H."/>
            <person name="Brankovics B."/>
            <person name="Nguyen H.D.T."/>
            <person name="van Gent-Pelzer M.P.E."/>
            <person name="Smith D."/>
            <person name="Dadej K."/>
            <person name="Przetakiewicz J."/>
            <person name="Kreuze J.F."/>
            <person name="Boerma M."/>
            <person name="van Leeuwen G.C.M."/>
            <person name="Andre Levesque C."/>
            <person name="van der Lee T.A.J."/>
        </authorList>
    </citation>
    <scope>NUCLEOTIDE SEQUENCE</scope>
    <source>
        <strain evidence="2">CBS 809.83</strain>
    </source>
</reference>
<dbReference type="SUPFAM" id="SSF55608">
    <property type="entry name" value="Homing endonucleases"/>
    <property type="match status" value="2"/>
</dbReference>
<dbReference type="Gene3D" id="3.10.28.10">
    <property type="entry name" value="Homing endonucleases"/>
    <property type="match status" value="2"/>
</dbReference>
<name>A0A4P8NPB7_9FUNG</name>
<dbReference type="Pfam" id="PF00961">
    <property type="entry name" value="LAGLIDADG_1"/>
    <property type="match status" value="2"/>
</dbReference>
<organism evidence="2">
    <name type="scientific">Powellomyces hirtus</name>
    <dbReference type="NCBI Taxonomy" id="109895"/>
    <lineage>
        <taxon>Eukaryota</taxon>
        <taxon>Fungi</taxon>
        <taxon>Fungi incertae sedis</taxon>
        <taxon>Chytridiomycota</taxon>
        <taxon>Chytridiomycota incertae sedis</taxon>
        <taxon>Chytridiomycetes</taxon>
        <taxon>Spizellomycetales</taxon>
        <taxon>Powellomycetaceae</taxon>
        <taxon>Powellomyces</taxon>
    </lineage>
</organism>
<dbReference type="EMBL" id="MK292693">
    <property type="protein sequence ID" value="QCQ69113.1"/>
    <property type="molecule type" value="Genomic_DNA"/>
</dbReference>
<sequence length="302" mass="34858">MTINLCLFRQFSSIPTRSMKGSKDNEFGHYLAGYIEGDGTIITPFSLKTPNGNKRVCSIQIVFHVADLEFVKLLRERIGHGNIYFTKGSNTVRLMIQNIQGVLYIINLINGKMRTPKIVALHRMIDWLNKYQLKNLGGQHRILTKLPLDSSPINSNSWLAGFIDTDGCFSIKGFTSEKAHPGFQFYLCQREKDKNGSLHDIMSTIAKFLEVSLKLRSANGYSQWNITTSSSKCNLILSNYLTRFPLFTSKYLNYMDWKYASELYYIKEHLNNIVISDKIKNIKLNMNSHRKTFSWSHLIHFY</sequence>
<dbReference type="GO" id="GO:0004519">
    <property type="term" value="F:endonuclease activity"/>
    <property type="evidence" value="ECO:0007669"/>
    <property type="project" value="UniProtKB-KW"/>
</dbReference>
<dbReference type="FunFam" id="3.10.28.10:FF:000007">
    <property type="entry name" value="Intron-encoded DNA endonuclease aI3"/>
    <property type="match status" value="1"/>
</dbReference>
<evidence type="ECO:0000259" key="1">
    <source>
        <dbReference type="Pfam" id="PF00961"/>
    </source>
</evidence>
<keyword evidence="2" id="KW-0496">Mitochondrion</keyword>
<dbReference type="InterPro" id="IPR004860">
    <property type="entry name" value="LAGLIDADG_dom"/>
</dbReference>
<dbReference type="AlphaFoldDB" id="A0A4P8NPB7"/>
<feature type="domain" description="Homing endonuclease LAGLIDADG" evidence="1">
    <location>
        <begin position="31"/>
        <end position="126"/>
    </location>
</feature>
<geneLocation type="mitochondrion" evidence="2"/>
<accession>A0A4P8NPB7</accession>
<evidence type="ECO:0000313" key="2">
    <source>
        <dbReference type="EMBL" id="QCQ69113.1"/>
    </source>
</evidence>
<dbReference type="PANTHER" id="PTHR36181:SF1">
    <property type="entry name" value="LAGLIDADG ENDONUCLEASE"/>
    <property type="match status" value="1"/>
</dbReference>
<keyword evidence="2" id="KW-0378">Hydrolase</keyword>
<keyword evidence="2" id="KW-0255">Endonuclease</keyword>
<proteinExistence type="predicted"/>
<keyword evidence="2" id="KW-0540">Nuclease</keyword>
<feature type="domain" description="Homing endonuclease LAGLIDADG" evidence="1">
    <location>
        <begin position="159"/>
        <end position="260"/>
    </location>
</feature>
<dbReference type="PANTHER" id="PTHR36181">
    <property type="entry name" value="INTRON-ENCODED ENDONUCLEASE AI3-RELATED"/>
    <property type="match status" value="1"/>
</dbReference>
<dbReference type="GO" id="GO:0005739">
    <property type="term" value="C:mitochondrion"/>
    <property type="evidence" value="ECO:0007669"/>
    <property type="project" value="UniProtKB-ARBA"/>
</dbReference>
<dbReference type="InterPro" id="IPR027434">
    <property type="entry name" value="Homing_endonucl"/>
</dbReference>
<protein>
    <submittedName>
        <fullName evidence="2">LAGLIDADG endonuclease</fullName>
    </submittedName>
</protein>
<gene>
    <name evidence="2" type="primary">iorf302</name>
</gene>